<dbReference type="RefSeq" id="XP_013773227.1">
    <property type="nucleotide sequence ID" value="XM_013917773.2"/>
</dbReference>
<dbReference type="RefSeq" id="XP_022240343.1">
    <property type="nucleotide sequence ID" value="XM_022384635.1"/>
</dbReference>
<proteinExistence type="predicted"/>
<organism evidence="1 3">
    <name type="scientific">Limulus polyphemus</name>
    <name type="common">Atlantic horseshoe crab</name>
    <dbReference type="NCBI Taxonomy" id="6850"/>
    <lineage>
        <taxon>Eukaryota</taxon>
        <taxon>Metazoa</taxon>
        <taxon>Ecdysozoa</taxon>
        <taxon>Arthropoda</taxon>
        <taxon>Chelicerata</taxon>
        <taxon>Merostomata</taxon>
        <taxon>Xiphosura</taxon>
        <taxon>Limulidae</taxon>
        <taxon>Limulus</taxon>
    </lineage>
</organism>
<dbReference type="Proteomes" id="UP000694941">
    <property type="component" value="Unplaced"/>
</dbReference>
<keyword evidence="1" id="KW-1185">Reference proteome</keyword>
<dbReference type="RefSeq" id="XP_022240337.1">
    <property type="nucleotide sequence ID" value="XM_022384629.1"/>
</dbReference>
<evidence type="ECO:0000313" key="2">
    <source>
        <dbReference type="RefSeq" id="XP_013773227.1"/>
    </source>
</evidence>
<sequence length="254" mass="28835">MQNNTEKILDVTFETYIGKRVPEWKERIKGQQVIRKNIRRGRTKSASNTAKDEDSEKKFGYILDVTDGININEIRAESCSRPMVQVDSFYSSNLDVLNDELETDYLAPLSDDEYAHCLELAQVLKNVADDFEQQQKTEKSASMKYEKIIESADPEELSSEERDVIQKIRSLKTVDIPEIAKSILVCPTKKTLKLTLDYITGMEGLTGYPSIALSFELAAVILAIEIVSPEVVDLVKNVCKTYVLNRFSSWFTSN</sequence>
<reference evidence="2 3" key="1">
    <citation type="submission" date="2025-05" db="UniProtKB">
        <authorList>
            <consortium name="RefSeq"/>
        </authorList>
    </citation>
    <scope>IDENTIFICATION</scope>
    <source>
        <tissue evidence="2 3">Muscle</tissue>
    </source>
</reference>
<protein>
    <submittedName>
        <fullName evidence="2 3">Uncharacterized protein LOC106458279</fullName>
    </submittedName>
</protein>
<evidence type="ECO:0000313" key="1">
    <source>
        <dbReference type="Proteomes" id="UP000694941"/>
    </source>
</evidence>
<accession>A0ABM1S9N2</accession>
<evidence type="ECO:0000313" key="4">
    <source>
        <dbReference type="RefSeq" id="XP_022240343.1"/>
    </source>
</evidence>
<dbReference type="GeneID" id="106458279"/>
<name>A0ABM1S9N2_LIMPO</name>
<gene>
    <name evidence="2 3 4" type="primary">LOC106458279</name>
</gene>
<evidence type="ECO:0000313" key="3">
    <source>
        <dbReference type="RefSeq" id="XP_022240337.1"/>
    </source>
</evidence>